<dbReference type="RefSeq" id="WP_130434132.1">
    <property type="nucleotide sequence ID" value="NZ_SHKP01000008.1"/>
</dbReference>
<dbReference type="AlphaFoldDB" id="A0A4Q7VCW7"/>
<evidence type="ECO:0000313" key="3">
    <source>
        <dbReference type="Proteomes" id="UP000293671"/>
    </source>
</evidence>
<dbReference type="OrthoDB" id="9809324at2"/>
<dbReference type="SUPFAM" id="SSF52540">
    <property type="entry name" value="P-loop containing nucleoside triphosphate hydrolases"/>
    <property type="match status" value="1"/>
</dbReference>
<dbReference type="GO" id="GO:0005524">
    <property type="term" value="F:ATP binding"/>
    <property type="evidence" value="ECO:0007669"/>
    <property type="project" value="InterPro"/>
</dbReference>
<dbReference type="GO" id="GO:0016887">
    <property type="term" value="F:ATP hydrolysis activity"/>
    <property type="evidence" value="ECO:0007669"/>
    <property type="project" value="InterPro"/>
</dbReference>
<gene>
    <name evidence="2" type="ORF">EV670_3280</name>
</gene>
<accession>A0A4Q7VCW7</accession>
<dbReference type="InterPro" id="IPR027417">
    <property type="entry name" value="P-loop_NTPase"/>
</dbReference>
<evidence type="ECO:0000313" key="2">
    <source>
        <dbReference type="EMBL" id="RZT93727.1"/>
    </source>
</evidence>
<protein>
    <recommendedName>
        <fullName evidence="1">ATPase AAA-type core domain-containing protein</fullName>
    </recommendedName>
</protein>
<dbReference type="Gene3D" id="3.40.50.300">
    <property type="entry name" value="P-loop containing nucleotide triphosphate hydrolases"/>
    <property type="match status" value="1"/>
</dbReference>
<keyword evidence="3" id="KW-1185">Reference proteome</keyword>
<dbReference type="EMBL" id="SHKP01000008">
    <property type="protein sequence ID" value="RZT93727.1"/>
    <property type="molecule type" value="Genomic_DNA"/>
</dbReference>
<feature type="domain" description="ATPase AAA-type core" evidence="1">
    <location>
        <begin position="46"/>
        <end position="346"/>
    </location>
</feature>
<dbReference type="PANTHER" id="PTHR40396:SF1">
    <property type="entry name" value="ATPASE AAA-TYPE CORE DOMAIN-CONTAINING PROTEIN"/>
    <property type="match status" value="1"/>
</dbReference>
<proteinExistence type="predicted"/>
<comment type="caution">
    <text evidence="2">The sequence shown here is derived from an EMBL/GenBank/DDBJ whole genome shotgun (WGS) entry which is preliminary data.</text>
</comment>
<dbReference type="Proteomes" id="UP000293671">
    <property type="component" value="Unassembled WGS sequence"/>
</dbReference>
<sequence length="396" mass="44234">MLLKYSAQNFHCFAEKVEVSFLLTQRDVAPGWNRVSPSGQRVTTVIAVLGANGAGKTTLAKIGPFIAWFIRDSFTLTPDAKVPCMPHPTMGNEPSMFEIEGDDEEASWRYSLTVRPTRVIHESLRRKGRASGARWTPSFTRDWNENTQAYDVKQYGFGLADTEAAKVRQNVSFISWAKQYGVATAIEVSDFYVSTNVTTGGLAVQTDANLWDAAAYFSESAELYDQMRLLLRGWDLGLSDVRLHKVEPMSPEAETARRWYPMGVHSARGQRFELPFGLESSGTKAAFVLLWRLLPVLRTGGVAFIDELESHLHPHMIEPILRLFHEPTTNPRNAQLVFTCQSPEVLRLLHRAQVMFVEKVDCESAAYRGDSIAGLNSSHNLFAKYNAGALGAVPQF</sequence>
<dbReference type="Pfam" id="PF13304">
    <property type="entry name" value="AAA_21"/>
    <property type="match status" value="1"/>
</dbReference>
<organism evidence="2 3">
    <name type="scientific">Rivibacter subsaxonicus</name>
    <dbReference type="NCBI Taxonomy" id="457575"/>
    <lineage>
        <taxon>Bacteria</taxon>
        <taxon>Pseudomonadati</taxon>
        <taxon>Pseudomonadota</taxon>
        <taxon>Betaproteobacteria</taxon>
        <taxon>Burkholderiales</taxon>
        <taxon>Rivibacter</taxon>
    </lineage>
</organism>
<name>A0A4Q7VCW7_9BURK</name>
<evidence type="ECO:0000259" key="1">
    <source>
        <dbReference type="Pfam" id="PF13304"/>
    </source>
</evidence>
<dbReference type="InterPro" id="IPR003959">
    <property type="entry name" value="ATPase_AAA_core"/>
</dbReference>
<dbReference type="PANTHER" id="PTHR40396">
    <property type="entry name" value="ATPASE-LIKE PROTEIN"/>
    <property type="match status" value="1"/>
</dbReference>
<reference evidence="2 3" key="1">
    <citation type="submission" date="2019-02" db="EMBL/GenBank/DDBJ databases">
        <title>Genomic Encyclopedia of Type Strains, Phase IV (KMG-IV): sequencing the most valuable type-strain genomes for metagenomic binning, comparative biology and taxonomic classification.</title>
        <authorList>
            <person name="Goeker M."/>
        </authorList>
    </citation>
    <scope>NUCLEOTIDE SEQUENCE [LARGE SCALE GENOMIC DNA]</scope>
    <source>
        <strain evidence="2 3">DSM 19570</strain>
    </source>
</reference>